<reference evidence="3" key="1">
    <citation type="journal article" date="2014" name="Int. J. Syst. Evol. Microbiol.">
        <title>Complete genome sequence of Corynebacterium casei LMG S-19264T (=DSM 44701T), isolated from a smear-ripened cheese.</title>
        <authorList>
            <consortium name="US DOE Joint Genome Institute (JGI-PGF)"/>
            <person name="Walter F."/>
            <person name="Albersmeier A."/>
            <person name="Kalinowski J."/>
            <person name="Ruckert C."/>
        </authorList>
    </citation>
    <scope>NUCLEOTIDE SEQUENCE</scope>
    <source>
        <strain evidence="3">KCTC 23714</strain>
    </source>
</reference>
<feature type="domain" description="FAD dependent oxidoreductase" evidence="2">
    <location>
        <begin position="38"/>
        <end position="401"/>
    </location>
</feature>
<dbReference type="GO" id="GO:0016491">
    <property type="term" value="F:oxidoreductase activity"/>
    <property type="evidence" value="ECO:0007669"/>
    <property type="project" value="UniProtKB-KW"/>
</dbReference>
<dbReference type="InterPro" id="IPR036188">
    <property type="entry name" value="FAD/NAD-bd_sf"/>
</dbReference>
<dbReference type="PANTHER" id="PTHR13847:SF281">
    <property type="entry name" value="FAD DEPENDENT OXIDOREDUCTASE DOMAIN-CONTAINING PROTEIN"/>
    <property type="match status" value="1"/>
</dbReference>
<gene>
    <name evidence="3" type="ORF">GCM10011452_23830</name>
</gene>
<dbReference type="Gene3D" id="3.30.9.10">
    <property type="entry name" value="D-Amino Acid Oxidase, subunit A, domain 2"/>
    <property type="match status" value="1"/>
</dbReference>
<evidence type="ECO:0000313" key="4">
    <source>
        <dbReference type="Proteomes" id="UP000628984"/>
    </source>
</evidence>
<dbReference type="AlphaFoldDB" id="A0A918IW07"/>
<keyword evidence="4" id="KW-1185">Reference proteome</keyword>
<dbReference type="InterPro" id="IPR006076">
    <property type="entry name" value="FAD-dep_OxRdtase"/>
</dbReference>
<sequence length="446" mass="47574">MTTYAARRTPVHLGPAAWSVLLPGQPAPEVLTGDLGADFVLVGGGFAGLSAARRLQQLNPGARIVVLEATRIAEGASGRNSGFMIDLPHDLTSDDYAGAGDDRSVIAMNRQAIAFARGAVEEYDIDRNYFDPAGKVNGAASAATDALNRSYAEHLASLGEASERLDAKAMQELTGSRHYVSGLYTPGTVMLQPAGYVRGLAAGLRRAGVAVYENTPVTALARSGGSWTVTTPNGRVQAGRVILTNNGHLESFGFAKNRLMHVFLFASMSVEMDAATCARLGGAPRWGITPSDPMGTTMRRIDSGQGGNRIITRTCATFEPGMEPREATLRRAARVHRQKFAERFPQIADLPMEHSWAGHLCLSQNSVSVMKPLDEGLWAACVCNGLGTARSTLTGMAAAELASGQTSNLTKHFLQEPAPKKLPPKHFSTIGANIFLRYKEHKATAE</sequence>
<protein>
    <submittedName>
        <fullName evidence="3">Oxidoreductase</fullName>
    </submittedName>
</protein>
<dbReference type="Pfam" id="PF01266">
    <property type="entry name" value="DAO"/>
    <property type="match status" value="1"/>
</dbReference>
<evidence type="ECO:0000259" key="2">
    <source>
        <dbReference type="Pfam" id="PF01266"/>
    </source>
</evidence>
<evidence type="ECO:0000256" key="1">
    <source>
        <dbReference type="ARBA" id="ARBA00023002"/>
    </source>
</evidence>
<dbReference type="Proteomes" id="UP000628984">
    <property type="component" value="Unassembled WGS sequence"/>
</dbReference>
<reference evidence="3" key="2">
    <citation type="submission" date="2020-09" db="EMBL/GenBank/DDBJ databases">
        <authorList>
            <person name="Sun Q."/>
            <person name="Kim S."/>
        </authorList>
    </citation>
    <scope>NUCLEOTIDE SEQUENCE</scope>
    <source>
        <strain evidence="3">KCTC 23714</strain>
    </source>
</reference>
<dbReference type="EMBL" id="BMYQ01000007">
    <property type="protein sequence ID" value="GGW34662.1"/>
    <property type="molecule type" value="Genomic_DNA"/>
</dbReference>
<dbReference type="SUPFAM" id="SSF51905">
    <property type="entry name" value="FAD/NAD(P)-binding domain"/>
    <property type="match status" value="1"/>
</dbReference>
<proteinExistence type="predicted"/>
<dbReference type="Gene3D" id="3.50.50.60">
    <property type="entry name" value="FAD/NAD(P)-binding domain"/>
    <property type="match status" value="1"/>
</dbReference>
<comment type="caution">
    <text evidence="3">The sequence shown here is derived from an EMBL/GenBank/DDBJ whole genome shotgun (WGS) entry which is preliminary data.</text>
</comment>
<accession>A0A918IW07</accession>
<evidence type="ECO:0000313" key="3">
    <source>
        <dbReference type="EMBL" id="GGW34662.1"/>
    </source>
</evidence>
<dbReference type="PANTHER" id="PTHR13847">
    <property type="entry name" value="SARCOSINE DEHYDROGENASE-RELATED"/>
    <property type="match status" value="1"/>
</dbReference>
<dbReference type="GO" id="GO:0005737">
    <property type="term" value="C:cytoplasm"/>
    <property type="evidence" value="ECO:0007669"/>
    <property type="project" value="TreeGrafter"/>
</dbReference>
<organism evidence="3 4">
    <name type="scientific">Gemmobacter lanyuensis</name>
    <dbReference type="NCBI Taxonomy" id="1054497"/>
    <lineage>
        <taxon>Bacteria</taxon>
        <taxon>Pseudomonadati</taxon>
        <taxon>Pseudomonadota</taxon>
        <taxon>Alphaproteobacteria</taxon>
        <taxon>Rhodobacterales</taxon>
        <taxon>Paracoccaceae</taxon>
        <taxon>Gemmobacter</taxon>
    </lineage>
</organism>
<name>A0A918IW07_9RHOB</name>
<keyword evidence="1" id="KW-0560">Oxidoreductase</keyword>
<dbReference type="RefSeq" id="WP_189634099.1">
    <property type="nucleotide sequence ID" value="NZ_BMYQ01000007.1"/>
</dbReference>